<name>A0A8J4TJ29_CLAMG</name>
<dbReference type="EMBL" id="QNUK01000584">
    <property type="protein sequence ID" value="KAF5891439.1"/>
    <property type="molecule type" value="Genomic_DNA"/>
</dbReference>
<reference evidence="1" key="1">
    <citation type="submission" date="2020-07" db="EMBL/GenBank/DDBJ databases">
        <title>Clarias magur genome sequencing, assembly and annotation.</title>
        <authorList>
            <person name="Kushwaha B."/>
            <person name="Kumar R."/>
            <person name="Das P."/>
            <person name="Joshi C.G."/>
            <person name="Kumar D."/>
            <person name="Nagpure N.S."/>
            <person name="Pandey M."/>
            <person name="Agarwal S."/>
            <person name="Srivastava S."/>
            <person name="Singh M."/>
            <person name="Sahoo L."/>
            <person name="Jayasankar P."/>
            <person name="Meher P.K."/>
            <person name="Koringa P.G."/>
            <person name="Iquebal M.A."/>
            <person name="Das S.P."/>
            <person name="Bit A."/>
            <person name="Patnaik S."/>
            <person name="Patel N."/>
            <person name="Shah T.M."/>
            <person name="Hinsu A."/>
            <person name="Jena J.K."/>
        </authorList>
    </citation>
    <scope>NUCLEOTIDE SEQUENCE</scope>
    <source>
        <strain evidence="1">CIFAMagur01</strain>
        <tissue evidence="1">Testis</tissue>
    </source>
</reference>
<feature type="non-terminal residue" evidence="1">
    <location>
        <position position="1"/>
    </location>
</feature>
<protein>
    <submittedName>
        <fullName evidence="1">Zona pellucida sperm-binding protein 4-like</fullName>
    </submittedName>
</protein>
<sequence length="52" mass="5292">LYVQCRYAGVNSAAVSFVPSAAANPMPLVASGPLQVAIRLGNGRCAVKGCNE</sequence>
<comment type="caution">
    <text evidence="1">The sequence shown here is derived from an EMBL/GenBank/DDBJ whole genome shotgun (WGS) entry which is preliminary data.</text>
</comment>
<evidence type="ECO:0000313" key="2">
    <source>
        <dbReference type="Proteomes" id="UP000727407"/>
    </source>
</evidence>
<proteinExistence type="predicted"/>
<keyword evidence="2" id="KW-1185">Reference proteome</keyword>
<accession>A0A8J4TJ29</accession>
<dbReference type="OrthoDB" id="8919081at2759"/>
<feature type="non-terminal residue" evidence="1">
    <location>
        <position position="52"/>
    </location>
</feature>
<dbReference type="Proteomes" id="UP000727407">
    <property type="component" value="Unassembled WGS sequence"/>
</dbReference>
<gene>
    <name evidence="1" type="ORF">DAT39_018852</name>
</gene>
<organism evidence="1 2">
    <name type="scientific">Clarias magur</name>
    <name type="common">Asian catfish</name>
    <name type="synonym">Macropteronotus magur</name>
    <dbReference type="NCBI Taxonomy" id="1594786"/>
    <lineage>
        <taxon>Eukaryota</taxon>
        <taxon>Metazoa</taxon>
        <taxon>Chordata</taxon>
        <taxon>Craniata</taxon>
        <taxon>Vertebrata</taxon>
        <taxon>Euteleostomi</taxon>
        <taxon>Actinopterygii</taxon>
        <taxon>Neopterygii</taxon>
        <taxon>Teleostei</taxon>
        <taxon>Ostariophysi</taxon>
        <taxon>Siluriformes</taxon>
        <taxon>Clariidae</taxon>
        <taxon>Clarias</taxon>
    </lineage>
</organism>
<dbReference type="AlphaFoldDB" id="A0A8J4TJ29"/>
<evidence type="ECO:0000313" key="1">
    <source>
        <dbReference type="EMBL" id="KAF5891439.1"/>
    </source>
</evidence>